<dbReference type="Gene3D" id="3.40.30.10">
    <property type="entry name" value="Glutaredoxin"/>
    <property type="match status" value="1"/>
</dbReference>
<comment type="caution">
    <text evidence="2">The sequence shown here is derived from an EMBL/GenBank/DDBJ whole genome shotgun (WGS) entry which is preliminary data.</text>
</comment>
<protein>
    <recommendedName>
        <fullName evidence="4">Cytochrome oxidase Cu insertion factor, SCO1/SenC/PrrC family</fullName>
    </recommendedName>
</protein>
<dbReference type="RefSeq" id="WP_203166096.1">
    <property type="nucleotide sequence ID" value="NZ_JAEVLS010000001.1"/>
</dbReference>
<keyword evidence="1" id="KW-1133">Transmembrane helix</keyword>
<organism evidence="2 3">
    <name type="scientific">Steroidobacter gossypii</name>
    <dbReference type="NCBI Taxonomy" id="2805490"/>
    <lineage>
        <taxon>Bacteria</taxon>
        <taxon>Pseudomonadati</taxon>
        <taxon>Pseudomonadota</taxon>
        <taxon>Gammaproteobacteria</taxon>
        <taxon>Steroidobacterales</taxon>
        <taxon>Steroidobacteraceae</taxon>
        <taxon>Steroidobacter</taxon>
    </lineage>
</organism>
<accession>A0ABS1WT77</accession>
<evidence type="ECO:0000313" key="2">
    <source>
        <dbReference type="EMBL" id="MBM0104159.1"/>
    </source>
</evidence>
<dbReference type="SUPFAM" id="SSF52833">
    <property type="entry name" value="Thioredoxin-like"/>
    <property type="match status" value="1"/>
</dbReference>
<evidence type="ECO:0000313" key="3">
    <source>
        <dbReference type="Proteomes" id="UP000661077"/>
    </source>
</evidence>
<dbReference type="InterPro" id="IPR036249">
    <property type="entry name" value="Thioredoxin-like_sf"/>
</dbReference>
<gene>
    <name evidence="2" type="ORF">JM946_05355</name>
</gene>
<sequence length="207" mass="22772">MHRPADPAAPAGQTSRSRRQIYILIGAFFAPLALAFILYYGLDVRPHGSTNKGDLIHPPVTLPEVELPAMADQKLAADALRGKWSMVYIGDGACDDRCRQALTLMRQTRLALGDDLPRVQRVFLVSANCCDRPYLEAEQSGLLLGRIDNPEGQTLLQTFPDAARAPGLGRIYLVDPLGNLMMKYEPDAPQKGLLEDLKKLLKLSHIG</sequence>
<dbReference type="EMBL" id="JAEVLS010000001">
    <property type="protein sequence ID" value="MBM0104159.1"/>
    <property type="molecule type" value="Genomic_DNA"/>
</dbReference>
<keyword evidence="1" id="KW-0812">Transmembrane</keyword>
<feature type="transmembrane region" description="Helical" evidence="1">
    <location>
        <begin position="21"/>
        <end position="42"/>
    </location>
</feature>
<dbReference type="Proteomes" id="UP000661077">
    <property type="component" value="Unassembled WGS sequence"/>
</dbReference>
<keyword evidence="1" id="KW-0472">Membrane</keyword>
<proteinExistence type="predicted"/>
<evidence type="ECO:0008006" key="4">
    <source>
        <dbReference type="Google" id="ProtNLM"/>
    </source>
</evidence>
<keyword evidence="3" id="KW-1185">Reference proteome</keyword>
<name>A0ABS1WT77_9GAMM</name>
<reference evidence="2 3" key="1">
    <citation type="journal article" date="2021" name="Int. J. Syst. Evol. Microbiol.">
        <title>Steroidobacter gossypii sp. nov., isolated from soil of cotton cropping field.</title>
        <authorList>
            <person name="Huang R."/>
            <person name="Yang S."/>
            <person name="Zhen C."/>
            <person name="Liu W."/>
        </authorList>
    </citation>
    <scope>NUCLEOTIDE SEQUENCE [LARGE SCALE GENOMIC DNA]</scope>
    <source>
        <strain evidence="2 3">S1-65</strain>
    </source>
</reference>
<evidence type="ECO:0000256" key="1">
    <source>
        <dbReference type="SAM" id="Phobius"/>
    </source>
</evidence>